<dbReference type="SUPFAM" id="SSF54427">
    <property type="entry name" value="NTF2-like"/>
    <property type="match status" value="1"/>
</dbReference>
<reference evidence="2 3" key="1">
    <citation type="journal article" date="2015" name="Stand. Genomic Sci.">
        <title>Genomic Encyclopedia of Bacterial and Archaeal Type Strains, Phase III: the genomes of soil and plant-associated and newly described type strains.</title>
        <authorList>
            <person name="Whitman W.B."/>
            <person name="Woyke T."/>
            <person name="Klenk H.P."/>
            <person name="Zhou Y."/>
            <person name="Lilburn T.G."/>
            <person name="Beck B.J."/>
            <person name="De Vos P."/>
            <person name="Vandamme P."/>
            <person name="Eisen J.A."/>
            <person name="Garrity G."/>
            <person name="Hugenholtz P."/>
            <person name="Kyrpides N.C."/>
        </authorList>
    </citation>
    <scope>NUCLEOTIDE SEQUENCE [LARGE SCALE GENOMIC DNA]</scope>
    <source>
        <strain evidence="2 3">CGMCC 1.7748</strain>
    </source>
</reference>
<accession>A0A562KEA6</accession>
<gene>
    <name evidence="2" type="ORF">IQ35_01967</name>
</gene>
<dbReference type="AlphaFoldDB" id="A0A562KEA6"/>
<dbReference type="Pfam" id="PF13577">
    <property type="entry name" value="SnoaL_4"/>
    <property type="match status" value="1"/>
</dbReference>
<dbReference type="Proteomes" id="UP000316624">
    <property type="component" value="Unassembled WGS sequence"/>
</dbReference>
<comment type="caution">
    <text evidence="2">The sequence shown here is derived from an EMBL/GenBank/DDBJ whole genome shotgun (WGS) entry which is preliminary data.</text>
</comment>
<protein>
    <submittedName>
        <fullName evidence="2">SnoaL-like protein</fullName>
    </submittedName>
</protein>
<dbReference type="EMBL" id="VLKK01000006">
    <property type="protein sequence ID" value="TWH93758.1"/>
    <property type="molecule type" value="Genomic_DNA"/>
</dbReference>
<name>A0A562KEA6_SPHWJ</name>
<proteinExistence type="predicted"/>
<evidence type="ECO:0000313" key="2">
    <source>
        <dbReference type="EMBL" id="TWH93758.1"/>
    </source>
</evidence>
<dbReference type="InterPro" id="IPR032710">
    <property type="entry name" value="NTF2-like_dom_sf"/>
</dbReference>
<evidence type="ECO:0000259" key="1">
    <source>
        <dbReference type="Pfam" id="PF13577"/>
    </source>
</evidence>
<evidence type="ECO:0000313" key="3">
    <source>
        <dbReference type="Proteomes" id="UP000316624"/>
    </source>
</evidence>
<dbReference type="Gene3D" id="3.10.450.50">
    <property type="match status" value="1"/>
</dbReference>
<keyword evidence="3" id="KW-1185">Reference proteome</keyword>
<feature type="domain" description="SnoaL-like" evidence="1">
    <location>
        <begin position="6"/>
        <end position="147"/>
    </location>
</feature>
<organism evidence="2 3">
    <name type="scientific">Sphingobium wenxiniae (strain DSM 21828 / CGMCC 1.7748 / JZ-1)</name>
    <dbReference type="NCBI Taxonomy" id="595605"/>
    <lineage>
        <taxon>Bacteria</taxon>
        <taxon>Pseudomonadati</taxon>
        <taxon>Pseudomonadota</taxon>
        <taxon>Alphaproteobacteria</taxon>
        <taxon>Sphingomonadales</taxon>
        <taxon>Sphingomonadaceae</taxon>
        <taxon>Sphingobium</taxon>
    </lineage>
</organism>
<dbReference type="RefSeq" id="WP_021245400.1">
    <property type="nucleotide sequence ID" value="NZ_JACIIY010000004.1"/>
</dbReference>
<sequence length="167" mass="19397">MTDLEKLLAIEAIKDIFAKKLRYMDLKQWDDYASLHAEDAYSETWKHSLPTDEQPMTADGQRGRVVGPEAIAGQLARVFTHPTPITSVHHCHGAEIEFLSDTEARGIWAMEDSLWWRNGDVEEHLHGYGHYHETFRKTGGRWLFTSRQLIRIRVDMTPDFWSRLTMA</sequence>
<dbReference type="InterPro" id="IPR037401">
    <property type="entry name" value="SnoaL-like"/>
</dbReference>